<accession>A0ABW0S7Y8</accession>
<feature type="signal peptide" evidence="2">
    <location>
        <begin position="1"/>
        <end position="21"/>
    </location>
</feature>
<reference evidence="5" key="1">
    <citation type="journal article" date="2019" name="Int. J. Syst. Evol. Microbiol.">
        <title>The Global Catalogue of Microorganisms (GCM) 10K type strain sequencing project: providing services to taxonomists for standard genome sequencing and annotation.</title>
        <authorList>
            <consortium name="The Broad Institute Genomics Platform"/>
            <consortium name="The Broad Institute Genome Sequencing Center for Infectious Disease"/>
            <person name="Wu L."/>
            <person name="Ma J."/>
        </authorList>
    </citation>
    <scope>NUCLEOTIDE SEQUENCE [LARGE SCALE GENOMIC DNA]</scope>
    <source>
        <strain evidence="5">KACC 11588</strain>
    </source>
</reference>
<proteinExistence type="predicted"/>
<evidence type="ECO:0000313" key="5">
    <source>
        <dbReference type="Proteomes" id="UP001596056"/>
    </source>
</evidence>
<organism evidence="4 5">
    <name type="scientific">Rubellimicrobium aerolatum</name>
    <dbReference type="NCBI Taxonomy" id="490979"/>
    <lineage>
        <taxon>Bacteria</taxon>
        <taxon>Pseudomonadati</taxon>
        <taxon>Pseudomonadota</taxon>
        <taxon>Alphaproteobacteria</taxon>
        <taxon>Rhodobacterales</taxon>
        <taxon>Roseobacteraceae</taxon>
        <taxon>Rubellimicrobium</taxon>
    </lineage>
</organism>
<evidence type="ECO:0000256" key="2">
    <source>
        <dbReference type="SAM" id="SignalP"/>
    </source>
</evidence>
<keyword evidence="5" id="KW-1185">Reference proteome</keyword>
<dbReference type="InterPro" id="IPR036366">
    <property type="entry name" value="PGBDSf"/>
</dbReference>
<evidence type="ECO:0000313" key="4">
    <source>
        <dbReference type="EMBL" id="MFC5565016.1"/>
    </source>
</evidence>
<feature type="chain" id="PRO_5045889141" evidence="2">
    <location>
        <begin position="22"/>
        <end position="955"/>
    </location>
</feature>
<dbReference type="SUPFAM" id="SSF47090">
    <property type="entry name" value="PGBD-like"/>
    <property type="match status" value="2"/>
</dbReference>
<feature type="region of interest" description="Disordered" evidence="1">
    <location>
        <begin position="45"/>
        <end position="68"/>
    </location>
</feature>
<dbReference type="EMBL" id="JBHSNA010000001">
    <property type="protein sequence ID" value="MFC5565016.1"/>
    <property type="molecule type" value="Genomic_DNA"/>
</dbReference>
<dbReference type="RefSeq" id="WP_209837044.1">
    <property type="nucleotide sequence ID" value="NZ_JAGGJP010000001.1"/>
</dbReference>
<gene>
    <name evidence="4" type="ORF">ACFPOC_01095</name>
</gene>
<feature type="domain" description="Peptidoglycan binding-like" evidence="3">
    <location>
        <begin position="142"/>
        <end position="182"/>
    </location>
</feature>
<dbReference type="InterPro" id="IPR002477">
    <property type="entry name" value="Peptidoglycan-bd-like"/>
</dbReference>
<comment type="caution">
    <text evidence="4">The sequence shown here is derived from an EMBL/GenBank/DDBJ whole genome shotgun (WGS) entry which is preliminary data.</text>
</comment>
<protein>
    <submittedName>
        <fullName evidence="4">Peptidoglycan-binding protein</fullName>
    </submittedName>
</protein>
<dbReference type="Pfam" id="PF01471">
    <property type="entry name" value="PG_binding_1"/>
    <property type="match status" value="2"/>
</dbReference>
<evidence type="ECO:0000256" key="1">
    <source>
        <dbReference type="SAM" id="MobiDB-lite"/>
    </source>
</evidence>
<evidence type="ECO:0000259" key="3">
    <source>
        <dbReference type="Pfam" id="PF01471"/>
    </source>
</evidence>
<dbReference type="Proteomes" id="UP001596056">
    <property type="component" value="Unassembled WGS sequence"/>
</dbReference>
<dbReference type="InterPro" id="IPR036365">
    <property type="entry name" value="PGBD-like_sf"/>
</dbReference>
<keyword evidence="2" id="KW-0732">Signal</keyword>
<sequence>MGVRLVLPSCLLALGVTTAAAADDLERILGLGLRAIIETQRLQQAAPSAPSAASPARQTAPRAARASSPAIALAQERLNALGYDAGPPDGQAGQRTQAAIARWQADQGLPATGMLTDVEMARLAGGVGGAAPAPPAEVLPRDEMARLQLALRSLGYDAGTADGVAGRRTGQAIARFLTDRGLDPYQTPIRQAQSLIVAAAGEGSTAPQAGNARPGSRTAGSIPVNLPPMLEVGQDPASGAAMAGGAVVVSQDPWIFDGSPGDDDGTEAQRGALSRLVLLYALKGNPGLLDDPSSTLDFARLLPRAEIEPFVSSGPLGGQGGAFDWSGAGWRGATQFAAEDSRQAFLAAFRDDLMSRAAAAPMTLLDVSEIGFGPYDVANEVLALEVSRVPGGWWEQGGAEVDFDLSTTGALPTQWHLPPAEARRAIEAAVAGFQADKSLRKVWEHPDFDPNGSEQPARGIVLTRLEVRGLRPIDGGILLELEATEAVVHDGLSSWNEIGRLPIERAASVFDGPPVLDALWPRLWRAGADPALLDDTSFVSETFAIRRDQETALATRSDAPLTSFPLVVSPALLGSYLDPTAGDLARMRDWIAAQSQSLPNRVTVPGLSMHAAQEVAEFDPMESLRLSGAPEAGRQGWESAPLAAAQAILPDSLGFVPMGSGRHATAVVAMHPHPAWYGIPLPFVPTQDRGDLTLDVLAATLETDATGAPFVLLDVAPASLAWQRRDESGAVAETGVIEIAAPAPMSVPAEDPAWDVAGVRLGMPLAEAEAAALAFIGGTADRHVSDGEDPALGHRVQLTATGGGEIVVLFHDPASAGSPVTAVGRRVFPPSAGGLEAAVAQVRPSLEAKYGLASGTGRNEPFVLFWAVDPLVLLRLTEGLDHDDPCSLRRTLVNYLDWGIVSLETAPDGPDCGPMLGVMISDGAVDQFLTDTGLFAPLHARAAAEAEPPAPAIKF</sequence>
<feature type="domain" description="Peptidoglycan binding-like" evidence="3">
    <location>
        <begin position="68"/>
        <end position="119"/>
    </location>
</feature>
<name>A0ABW0S7Y8_9RHOB</name>
<dbReference type="Gene3D" id="1.10.101.10">
    <property type="entry name" value="PGBD-like superfamily/PGBD"/>
    <property type="match status" value="2"/>
</dbReference>